<keyword evidence="5" id="KW-0808">Transferase</keyword>
<dbReference type="EC" id="2.7.13.3" evidence="5"/>
<dbReference type="STRING" id="180332.GCA_000797495_02866"/>
<dbReference type="GO" id="GO:0000155">
    <property type="term" value="F:phosphorelay sensor kinase activity"/>
    <property type="evidence" value="ECO:0007669"/>
    <property type="project" value="InterPro"/>
</dbReference>
<protein>
    <submittedName>
        <fullName evidence="5">Sensor histidine kinase YpdA</fullName>
        <ecNumber evidence="5">2.7.13.3</ecNumber>
    </submittedName>
</protein>
<feature type="transmembrane region" description="Helical" evidence="3">
    <location>
        <begin position="250"/>
        <end position="268"/>
    </location>
</feature>
<dbReference type="Pfam" id="PF06580">
    <property type="entry name" value="His_kinase"/>
    <property type="match status" value="1"/>
</dbReference>
<gene>
    <name evidence="5" type="primary">ypdA_17</name>
    <name evidence="5" type="ORF">DSM106044_02551</name>
</gene>
<dbReference type="Proteomes" id="UP000306509">
    <property type="component" value="Unassembled WGS sequence"/>
</dbReference>
<evidence type="ECO:0000313" key="6">
    <source>
        <dbReference type="Proteomes" id="UP000306509"/>
    </source>
</evidence>
<feature type="transmembrane region" description="Helical" evidence="3">
    <location>
        <begin position="218"/>
        <end position="244"/>
    </location>
</feature>
<evidence type="ECO:0000313" key="5">
    <source>
        <dbReference type="EMBL" id="TLD00603.1"/>
    </source>
</evidence>
<feature type="transmembrane region" description="Helical" evidence="3">
    <location>
        <begin position="184"/>
        <end position="206"/>
    </location>
</feature>
<feature type="transmembrane region" description="Helical" evidence="3">
    <location>
        <begin position="280"/>
        <end position="302"/>
    </location>
</feature>
<feature type="transmembrane region" description="Helical" evidence="3">
    <location>
        <begin position="9"/>
        <end position="28"/>
    </location>
</feature>
<proteinExistence type="predicted"/>
<dbReference type="InterPro" id="IPR036890">
    <property type="entry name" value="HATPase_C_sf"/>
</dbReference>
<dbReference type="GO" id="GO:0016020">
    <property type="term" value="C:membrane"/>
    <property type="evidence" value="ECO:0007669"/>
    <property type="project" value="InterPro"/>
</dbReference>
<feature type="domain" description="Histidine kinase" evidence="4">
    <location>
        <begin position="506"/>
        <end position="598"/>
    </location>
</feature>
<evidence type="ECO:0000259" key="4">
    <source>
        <dbReference type="PROSITE" id="PS50109"/>
    </source>
</evidence>
<reference evidence="5 6" key="1">
    <citation type="journal article" date="2019" name="Anaerobe">
        <title>Detection of Robinsoniella peoriensis in multiple bone samples of a trauma patient.</title>
        <authorList>
            <person name="Schrottner P."/>
            <person name="Hartwich K."/>
            <person name="Bunk B."/>
            <person name="Schober I."/>
            <person name="Helbig S."/>
            <person name="Rudolph W.W."/>
            <person name="Gunzer F."/>
        </authorList>
    </citation>
    <scope>NUCLEOTIDE SEQUENCE [LARGE SCALE GENOMIC DNA]</scope>
    <source>
        <strain evidence="5 6">DSM 106044</strain>
    </source>
</reference>
<organism evidence="5 6">
    <name type="scientific">Robinsoniella peoriensis</name>
    <dbReference type="NCBI Taxonomy" id="180332"/>
    <lineage>
        <taxon>Bacteria</taxon>
        <taxon>Bacillati</taxon>
        <taxon>Bacillota</taxon>
        <taxon>Clostridia</taxon>
        <taxon>Lachnospirales</taxon>
        <taxon>Lachnospiraceae</taxon>
        <taxon>Robinsoniella</taxon>
    </lineage>
</organism>
<dbReference type="InterPro" id="IPR050640">
    <property type="entry name" value="Bact_2-comp_sensor_kinase"/>
</dbReference>
<feature type="transmembrane region" description="Helical" evidence="3">
    <location>
        <begin position="371"/>
        <end position="388"/>
    </location>
</feature>
<comment type="caution">
    <text evidence="5">The sequence shown here is derived from an EMBL/GenBank/DDBJ whole genome shotgun (WGS) entry which is preliminary data.</text>
</comment>
<keyword evidence="3" id="KW-0472">Membrane</keyword>
<evidence type="ECO:0000256" key="2">
    <source>
        <dbReference type="ARBA" id="ARBA00023012"/>
    </source>
</evidence>
<evidence type="ECO:0000256" key="3">
    <source>
        <dbReference type="SAM" id="Phobius"/>
    </source>
</evidence>
<keyword evidence="3" id="KW-0812">Transmembrane</keyword>
<dbReference type="InterPro" id="IPR003594">
    <property type="entry name" value="HATPase_dom"/>
</dbReference>
<dbReference type="PROSITE" id="PS50109">
    <property type="entry name" value="HIS_KIN"/>
    <property type="match status" value="1"/>
</dbReference>
<feature type="transmembrane region" description="Helical" evidence="3">
    <location>
        <begin position="340"/>
        <end position="359"/>
    </location>
</feature>
<dbReference type="PANTHER" id="PTHR34220:SF7">
    <property type="entry name" value="SENSOR HISTIDINE KINASE YPDA"/>
    <property type="match status" value="1"/>
</dbReference>
<dbReference type="Pfam" id="PF02518">
    <property type="entry name" value="HATPase_c"/>
    <property type="match status" value="1"/>
</dbReference>
<feature type="transmembrane region" description="Helical" evidence="3">
    <location>
        <begin position="308"/>
        <end position="328"/>
    </location>
</feature>
<keyword evidence="6" id="KW-1185">Reference proteome</keyword>
<keyword evidence="1 5" id="KW-0418">Kinase</keyword>
<dbReference type="InterPro" id="IPR005467">
    <property type="entry name" value="His_kinase_dom"/>
</dbReference>
<name>A0A4U8Q8V9_9FIRM</name>
<dbReference type="SUPFAM" id="SSF55874">
    <property type="entry name" value="ATPase domain of HSP90 chaperone/DNA topoisomerase II/histidine kinase"/>
    <property type="match status" value="1"/>
</dbReference>
<dbReference type="InterPro" id="IPR010559">
    <property type="entry name" value="Sig_transdc_His_kin_internal"/>
</dbReference>
<dbReference type="AlphaFoldDB" id="A0A4U8Q8V9"/>
<dbReference type="PANTHER" id="PTHR34220">
    <property type="entry name" value="SENSOR HISTIDINE KINASE YPDA"/>
    <property type="match status" value="1"/>
</dbReference>
<evidence type="ECO:0000256" key="1">
    <source>
        <dbReference type="ARBA" id="ARBA00022777"/>
    </source>
</evidence>
<dbReference type="EMBL" id="QGQD01000052">
    <property type="protein sequence ID" value="TLD00603.1"/>
    <property type="molecule type" value="Genomic_DNA"/>
</dbReference>
<sequence length="598" mass="68123">METWTKKSLAILIGILLIYAMCFLTYTLHEEKQFKHLENDLKRVYFTGTYQSNSDLIPKEFREGTVIDANQSSKVTLTGRFDQEIKESQSLLFRIPNIKVKIFKDENQIYSFGEPGTYPGFSKSPGNTWDIFISPGIKTSDEIRIVLENIYPNNVKTVYNLFIEQILSGDSGVLFHAIFPRVGLSVFLGGGIFLLGCLLLIILIFLRVMKTPFSRRPFYFAFLAIISGLWFFFDFKIISLIIPYNIFNNILSMICLSMVMPLFCMYILEFLSGKTRIPLIISVYIQIGFTVCYLICQGLGIYDGYDLLSPLLVIMGISIVIVFGCLVYETVFYKNSEAKFLLLVSSVLLLCGFDVVNYFTNYTPTYFMTKISYGLFMLIQFFYMLRCIQININDIKNARILEVELAQNRIAIAISQIQPHFLYNSLTAIKQLCVIDPVRAEQAVGEFAGFLRENLDSLTSSSLISFHKELNHIKNYLALEQLRFGSRLKVHYNIQTYDFELPSLTIQPIVENAVRYGVTKKAEGGTITISTKNGEDTIIITVSDDGAGFDMYHRKEDGRSHIGIENVRNRLQAQCNGDLTIKSELGKGTVVTILIHKR</sequence>
<dbReference type="RefSeq" id="WP_138002565.1">
    <property type="nucleotide sequence ID" value="NZ_QGQD01000052.1"/>
</dbReference>
<keyword evidence="2" id="KW-0902">Two-component regulatory system</keyword>
<keyword evidence="3" id="KW-1133">Transmembrane helix</keyword>
<accession>A0A4U8Q8V9</accession>
<dbReference type="Gene3D" id="3.30.565.10">
    <property type="entry name" value="Histidine kinase-like ATPase, C-terminal domain"/>
    <property type="match status" value="1"/>
</dbReference>